<reference evidence="2" key="1">
    <citation type="submission" date="2021-01" db="EMBL/GenBank/DDBJ databases">
        <title>Chromosome-level genome assembly of a human fungal pathogen reveals clustering of transcriptionally co-regulated genes.</title>
        <authorList>
            <person name="Voorhies M."/>
            <person name="Cohen S."/>
            <person name="Shea T.P."/>
            <person name="Petrus S."/>
            <person name="Munoz J.F."/>
            <person name="Poplawski S."/>
            <person name="Goldman W.E."/>
            <person name="Michael T."/>
            <person name="Cuomo C.A."/>
            <person name="Sil A."/>
            <person name="Beyhan S."/>
        </authorList>
    </citation>
    <scope>NUCLEOTIDE SEQUENCE</scope>
    <source>
        <strain evidence="2">WU24</strain>
    </source>
</reference>
<name>A0A8A1MMT3_AJECA</name>
<accession>A0A8A1MMT3</accession>
<feature type="compositionally biased region" description="Polar residues" evidence="1">
    <location>
        <begin position="79"/>
        <end position="101"/>
    </location>
</feature>
<feature type="region of interest" description="Disordered" evidence="1">
    <location>
        <begin position="1"/>
        <end position="56"/>
    </location>
</feature>
<dbReference type="VEuPathDB" id="FungiDB:I7I51_06773"/>
<sequence>MSDQQMNPTDGTTASNKRKREIMDPGDGQRMTRSAHGQSSNGNLHGYDTHGLPANTTELSQIDQQLLQHPRLLWPHTAHSPNTLRQIQASRTTPRWPTVSRSPRMLTKFP</sequence>
<dbReference type="Proteomes" id="UP000663671">
    <property type="component" value="Chromosome 3"/>
</dbReference>
<dbReference type="AlphaFoldDB" id="A0A8A1MMT3"/>
<feature type="compositionally biased region" description="Polar residues" evidence="1">
    <location>
        <begin position="1"/>
        <end position="15"/>
    </location>
</feature>
<dbReference type="EMBL" id="CP069115">
    <property type="protein sequence ID" value="QSS65922.1"/>
    <property type="molecule type" value="Genomic_DNA"/>
</dbReference>
<protein>
    <submittedName>
        <fullName evidence="2">PENR2 protein</fullName>
    </submittedName>
</protein>
<gene>
    <name evidence="2" type="ORF">I7I51_06773</name>
</gene>
<dbReference type="OrthoDB" id="71302at2759"/>
<evidence type="ECO:0000313" key="2">
    <source>
        <dbReference type="EMBL" id="QSS65922.1"/>
    </source>
</evidence>
<feature type="compositionally biased region" description="Polar residues" evidence="1">
    <location>
        <begin position="31"/>
        <end position="43"/>
    </location>
</feature>
<proteinExistence type="predicted"/>
<feature type="region of interest" description="Disordered" evidence="1">
    <location>
        <begin position="77"/>
        <end position="110"/>
    </location>
</feature>
<evidence type="ECO:0000313" key="3">
    <source>
        <dbReference type="Proteomes" id="UP000663671"/>
    </source>
</evidence>
<organism evidence="2 3">
    <name type="scientific">Ajellomyces capsulatus</name>
    <name type="common">Darling's disease fungus</name>
    <name type="synonym">Histoplasma capsulatum</name>
    <dbReference type="NCBI Taxonomy" id="5037"/>
    <lineage>
        <taxon>Eukaryota</taxon>
        <taxon>Fungi</taxon>
        <taxon>Dikarya</taxon>
        <taxon>Ascomycota</taxon>
        <taxon>Pezizomycotina</taxon>
        <taxon>Eurotiomycetes</taxon>
        <taxon>Eurotiomycetidae</taxon>
        <taxon>Onygenales</taxon>
        <taxon>Ajellomycetaceae</taxon>
        <taxon>Histoplasma</taxon>
    </lineage>
</organism>
<evidence type="ECO:0000256" key="1">
    <source>
        <dbReference type="SAM" id="MobiDB-lite"/>
    </source>
</evidence>